<keyword evidence="5" id="KW-1185">Reference proteome</keyword>
<evidence type="ECO:0000256" key="1">
    <source>
        <dbReference type="SAM" id="MobiDB-lite"/>
    </source>
</evidence>
<comment type="caution">
    <text evidence="4">The sequence shown here is derived from an EMBL/GenBank/DDBJ whole genome shotgun (WGS) entry which is preliminary data.</text>
</comment>
<organism evidence="4 5">
    <name type="scientific">Modicella reniformis</name>
    <dbReference type="NCBI Taxonomy" id="1440133"/>
    <lineage>
        <taxon>Eukaryota</taxon>
        <taxon>Fungi</taxon>
        <taxon>Fungi incertae sedis</taxon>
        <taxon>Mucoromycota</taxon>
        <taxon>Mortierellomycotina</taxon>
        <taxon>Mortierellomycetes</taxon>
        <taxon>Mortierellales</taxon>
        <taxon>Mortierellaceae</taxon>
        <taxon>Modicella</taxon>
    </lineage>
</organism>
<feature type="transmembrane region" description="Helical" evidence="2">
    <location>
        <begin position="266"/>
        <end position="288"/>
    </location>
</feature>
<protein>
    <submittedName>
        <fullName evidence="4">Uncharacterized protein</fullName>
    </submittedName>
</protein>
<keyword evidence="2" id="KW-1133">Transmembrane helix</keyword>
<dbReference type="AlphaFoldDB" id="A0A9P6IKE1"/>
<feature type="region of interest" description="Disordered" evidence="1">
    <location>
        <begin position="368"/>
        <end position="404"/>
    </location>
</feature>
<name>A0A9P6IKE1_9FUNG</name>
<reference evidence="4" key="1">
    <citation type="journal article" date="2020" name="Fungal Divers.">
        <title>Resolving the Mortierellaceae phylogeny through synthesis of multi-gene phylogenetics and phylogenomics.</title>
        <authorList>
            <person name="Vandepol N."/>
            <person name="Liber J."/>
            <person name="Desiro A."/>
            <person name="Na H."/>
            <person name="Kennedy M."/>
            <person name="Barry K."/>
            <person name="Grigoriev I.V."/>
            <person name="Miller A.N."/>
            <person name="O'Donnell K."/>
            <person name="Stajich J.E."/>
            <person name="Bonito G."/>
        </authorList>
    </citation>
    <scope>NUCLEOTIDE SEQUENCE</scope>
    <source>
        <strain evidence="4">MES-2147</strain>
    </source>
</reference>
<feature type="chain" id="PRO_5040118053" evidence="3">
    <location>
        <begin position="37"/>
        <end position="608"/>
    </location>
</feature>
<keyword evidence="3" id="KW-0732">Signal</keyword>
<sequence>MAPVCFKVPVRFARSLSLFFVLVSLHSSSTIRFVHALECTYPSYNTEVQPGQSSVVSWQLSGSDLENYASLTATLYCMDVGGNKGGIWRTAETLFRNRGLASVQDQFQYSVPNCGSLARDVAIRIVAQGKSGTATSQNHACYFMMSPRALETIEPITTPPRPTTTSTTIAKPTTVPSPTKTVPLSSTLVPTTTGSTQVPGSTGISSSAGGSSFLPSTPNSSASSTSFSIGRPYPSLPPLPPLPDEDWSGSDENGSIPGKTEKTKTISATLGGLCGGGAIVLITTLFVLRHRRHSQRRGRGLLRSESAGGYGGLGRGMKGKLRIQGRQLKGPNRDFFLMREEEDDCDDEVAAATAGYRKSRHDLVVVPEAGSSEKSSSVTDHEVVEMEQQQPRQQESSGRWGHDRATTISYPPNAYIEPYLFLNPSSSHQYMYADDDFTMSSMRSSCETSSVVRKYWDASMAARTERRLEGFPSSGNYSEDSYGRRRTPSMSSQSRKADILSMRASSLADSLTDAALNNICGNGTRSATTIEVPPSKQDGFLKSRHRKMTSSVQSYLRRSMSMSLSSLQSTASTADDDSWHRGPHGGMGRPGRGFRSSINTEYLDHLNI</sequence>
<evidence type="ECO:0000256" key="3">
    <source>
        <dbReference type="SAM" id="SignalP"/>
    </source>
</evidence>
<feature type="compositionally biased region" description="Low complexity" evidence="1">
    <location>
        <begin position="163"/>
        <end position="188"/>
    </location>
</feature>
<accession>A0A9P6IKE1</accession>
<keyword evidence="2" id="KW-0472">Membrane</keyword>
<dbReference type="Proteomes" id="UP000749646">
    <property type="component" value="Unassembled WGS sequence"/>
</dbReference>
<dbReference type="OrthoDB" id="2419147at2759"/>
<keyword evidence="2" id="KW-0812">Transmembrane</keyword>
<feature type="signal peptide" evidence="3">
    <location>
        <begin position="1"/>
        <end position="36"/>
    </location>
</feature>
<feature type="non-terminal residue" evidence="4">
    <location>
        <position position="608"/>
    </location>
</feature>
<feature type="compositionally biased region" description="Polar residues" evidence="1">
    <location>
        <begin position="387"/>
        <end position="397"/>
    </location>
</feature>
<evidence type="ECO:0000313" key="5">
    <source>
        <dbReference type="Proteomes" id="UP000749646"/>
    </source>
</evidence>
<evidence type="ECO:0000256" key="2">
    <source>
        <dbReference type="SAM" id="Phobius"/>
    </source>
</evidence>
<evidence type="ECO:0000313" key="4">
    <source>
        <dbReference type="EMBL" id="KAF9929795.1"/>
    </source>
</evidence>
<feature type="region of interest" description="Disordered" evidence="1">
    <location>
        <begin position="156"/>
        <end position="260"/>
    </location>
</feature>
<feature type="compositionally biased region" description="Polar residues" evidence="1">
    <location>
        <begin position="189"/>
        <end position="199"/>
    </location>
</feature>
<dbReference type="EMBL" id="JAAAHW010010157">
    <property type="protein sequence ID" value="KAF9929795.1"/>
    <property type="molecule type" value="Genomic_DNA"/>
</dbReference>
<feature type="region of interest" description="Disordered" evidence="1">
    <location>
        <begin position="566"/>
        <end position="596"/>
    </location>
</feature>
<gene>
    <name evidence="4" type="ORF">BGZ65_005640</name>
</gene>
<feature type="region of interest" description="Disordered" evidence="1">
    <location>
        <begin position="523"/>
        <end position="546"/>
    </location>
</feature>
<proteinExistence type="predicted"/>
<feature type="compositionally biased region" description="Low complexity" evidence="1">
    <location>
        <begin position="200"/>
        <end position="228"/>
    </location>
</feature>
<feature type="region of interest" description="Disordered" evidence="1">
    <location>
        <begin position="470"/>
        <end position="496"/>
    </location>
</feature>